<feature type="compositionally biased region" description="Basic and acidic residues" evidence="3">
    <location>
        <begin position="208"/>
        <end position="218"/>
    </location>
</feature>
<dbReference type="EMBL" id="JANUHA010000017">
    <property type="protein sequence ID" value="MCS0598643.1"/>
    <property type="molecule type" value="Genomic_DNA"/>
</dbReference>
<evidence type="ECO:0000313" key="5">
    <source>
        <dbReference type="EMBL" id="MCS0598643.1"/>
    </source>
</evidence>
<dbReference type="Proteomes" id="UP001206572">
    <property type="component" value="Unassembled WGS sequence"/>
</dbReference>
<evidence type="ECO:0000256" key="1">
    <source>
        <dbReference type="ARBA" id="ARBA00022723"/>
    </source>
</evidence>
<dbReference type="PANTHER" id="PTHR11845:SF13">
    <property type="entry name" value="5'-DEOXYNUCLEOTIDASE HDDC2"/>
    <property type="match status" value="1"/>
</dbReference>
<dbReference type="Pfam" id="PF13023">
    <property type="entry name" value="HD_3"/>
    <property type="match status" value="1"/>
</dbReference>
<keyword evidence="1" id="KW-0479">Metal-binding</keyword>
<accession>A0ABT2AQX5</accession>
<keyword evidence="6" id="KW-1185">Reference proteome</keyword>
<feature type="domain" description="HD" evidence="4">
    <location>
        <begin position="15"/>
        <end position="163"/>
    </location>
</feature>
<organism evidence="5 6">
    <name type="scientific">Massilia agri</name>
    <dbReference type="NCBI Taxonomy" id="1886785"/>
    <lineage>
        <taxon>Bacteria</taxon>
        <taxon>Pseudomonadati</taxon>
        <taxon>Pseudomonadota</taxon>
        <taxon>Betaproteobacteria</taxon>
        <taxon>Burkholderiales</taxon>
        <taxon>Oxalobacteraceae</taxon>
        <taxon>Telluria group</taxon>
        <taxon>Massilia</taxon>
    </lineage>
</organism>
<evidence type="ECO:0000313" key="6">
    <source>
        <dbReference type="Proteomes" id="UP001206572"/>
    </source>
</evidence>
<name>A0ABT2AQX5_9BURK</name>
<reference evidence="5 6" key="1">
    <citation type="submission" date="2022-08" db="EMBL/GenBank/DDBJ databases">
        <title>Reclassification of Massilia species as members of the genera Telluria, Duganella, Pseudoduganella, Mokoshia gen. nov. and Zemynaea gen. nov. using orthogonal and non-orthogonal genome-based approaches.</title>
        <authorList>
            <person name="Bowman J.P."/>
        </authorList>
    </citation>
    <scope>NUCLEOTIDE SEQUENCE [LARGE SCALE GENOMIC DNA]</scope>
    <source>
        <strain evidence="5 6">JCM 31661</strain>
    </source>
</reference>
<evidence type="ECO:0000259" key="4">
    <source>
        <dbReference type="Pfam" id="PF13023"/>
    </source>
</evidence>
<comment type="caution">
    <text evidence="5">The sequence shown here is derived from an EMBL/GenBank/DDBJ whole genome shotgun (WGS) entry which is preliminary data.</text>
</comment>
<gene>
    <name evidence="5" type="ORF">NX780_20075</name>
</gene>
<sequence length="218" mass="23850">MDAQLAGRLRFLQAAEALKNVLRSGHSSTGRPESTAEHSWRLCLMALVFEDRFAGLDMKKVLSLCVIHDLAEAVVGDVPAVLQHANDDKEKAERAGLRQLLDGLDPALAGRIAALWEEYVAAATPEARAVKAMDKCETIMQHNQGLNAPGFDYGFNLDYGRRHVEAVPELVALRALLDEGTRVRMAASAAVGMPAQSCENGYHQGSMKTREEKETDEH</sequence>
<dbReference type="RefSeq" id="WP_258829652.1">
    <property type="nucleotide sequence ID" value="NZ_JANUHA010000017.1"/>
</dbReference>
<protein>
    <submittedName>
        <fullName evidence="5">HD domain-containing protein</fullName>
    </submittedName>
</protein>
<dbReference type="Gene3D" id="1.10.3210.10">
    <property type="entry name" value="Hypothetical protein af1432"/>
    <property type="match status" value="1"/>
</dbReference>
<keyword evidence="2" id="KW-0378">Hydrolase</keyword>
<feature type="region of interest" description="Disordered" evidence="3">
    <location>
        <begin position="197"/>
        <end position="218"/>
    </location>
</feature>
<dbReference type="SUPFAM" id="SSF109604">
    <property type="entry name" value="HD-domain/PDEase-like"/>
    <property type="match status" value="1"/>
</dbReference>
<evidence type="ECO:0000256" key="3">
    <source>
        <dbReference type="SAM" id="MobiDB-lite"/>
    </source>
</evidence>
<evidence type="ECO:0000256" key="2">
    <source>
        <dbReference type="ARBA" id="ARBA00022801"/>
    </source>
</evidence>
<dbReference type="InterPro" id="IPR039356">
    <property type="entry name" value="YfbR/HDDC2"/>
</dbReference>
<dbReference type="InterPro" id="IPR006674">
    <property type="entry name" value="HD_domain"/>
</dbReference>
<proteinExistence type="predicted"/>
<dbReference type="PANTHER" id="PTHR11845">
    <property type="entry name" value="5'-DEOXYNUCLEOTIDASE HDDC2"/>
    <property type="match status" value="1"/>
</dbReference>